<dbReference type="EMBL" id="MF522809">
    <property type="protein sequence ID" value="ASY01638.1"/>
    <property type="molecule type" value="Genomic_DNA"/>
</dbReference>
<accession>A0A249JKN5</accession>
<dbReference type="RefSeq" id="WP_000262477.1">
    <property type="nucleotide sequence ID" value="NZ_JAIGUE010000011.1"/>
</dbReference>
<organism evidence="1">
    <name type="scientific">Acinetobacter baumannii</name>
    <dbReference type="NCBI Taxonomy" id="470"/>
    <lineage>
        <taxon>Bacteria</taxon>
        <taxon>Pseudomonadati</taxon>
        <taxon>Pseudomonadota</taxon>
        <taxon>Gammaproteobacteria</taxon>
        <taxon>Moraxellales</taxon>
        <taxon>Moraxellaceae</taxon>
        <taxon>Acinetobacter</taxon>
        <taxon>Acinetobacter calcoaceticus/baumannii complex</taxon>
    </lineage>
</organism>
<reference evidence="1" key="1">
    <citation type="submission" date="2017-07" db="EMBL/GenBank/DDBJ databases">
        <authorList>
            <person name="Sun Z.S."/>
            <person name="Albrecht U."/>
            <person name="Echele G."/>
            <person name="Lee C.C."/>
        </authorList>
    </citation>
    <scope>NUCLEOTIDE SEQUENCE</scope>
    <source>
        <strain evidence="1">Ab902</strain>
    </source>
</reference>
<dbReference type="AlphaFoldDB" id="A0A249JKN5"/>
<sequence>MVYGVLLLYYDKYAIRAIHEFKLLLDKLDCGYEITLVCNSPGLKNNLPQNCNFKIVDGDNSLWEFSGWDRGIIRDDLRDNDVIIFANDTFCHHNYWGKYEKFIFEKQFAKLIKKNSTKPFSAISGNVDTFGEKFSLEGCSTSGWVSTYLFLMTATLLKQLDNKLTTRKLINYDEISGDLIWDDSISENLKKHINNWMFSNTDAQSGWYKKDDVDLIYKSKKIQSILNEKYLSASCNENGGIIYDVKDINILRKIRNLFR</sequence>
<evidence type="ECO:0000313" key="1">
    <source>
        <dbReference type="EMBL" id="ASY01638.1"/>
    </source>
</evidence>
<proteinExistence type="predicted"/>
<protein>
    <submittedName>
        <fullName evidence="1">Gtr54</fullName>
    </submittedName>
</protein>
<gene>
    <name evidence="1" type="primary">gtr54</name>
</gene>
<name>A0A249JKN5_ACIBA</name>